<evidence type="ECO:0000313" key="12">
    <source>
        <dbReference type="Proteomes" id="UP000273307"/>
    </source>
</evidence>
<keyword evidence="5" id="KW-0472">Membrane</keyword>
<dbReference type="PANTHER" id="PTHR43646">
    <property type="entry name" value="GLYCOSYLTRANSFERASE"/>
    <property type="match status" value="1"/>
</dbReference>
<comment type="function">
    <text evidence="6">Catalyzes the glycosylation of 4,4'-diaponeurosporenoate, i.e. the esterification of glucose at the C1'' position with the carboxyl group of 4,4'-diaponeurosporenic acid, to form glycosyl-4,4'-diaponeurosporenoate. This is a step in the biosynthesis of staphyloxanthin, an orange pigment present in most staphylococci strains.</text>
</comment>
<evidence type="ECO:0000256" key="4">
    <source>
        <dbReference type="ARBA" id="ARBA00022679"/>
    </source>
</evidence>
<protein>
    <recommendedName>
        <fullName evidence="9">4,4'-diaponeurosporenoate glycosyltransferase</fullName>
    </recommendedName>
</protein>
<keyword evidence="4" id="KW-0808">Transferase</keyword>
<evidence type="ECO:0000256" key="9">
    <source>
        <dbReference type="ARBA" id="ARBA00040345"/>
    </source>
</evidence>
<evidence type="ECO:0000256" key="3">
    <source>
        <dbReference type="ARBA" id="ARBA00022676"/>
    </source>
</evidence>
<evidence type="ECO:0000313" key="11">
    <source>
        <dbReference type="EMBL" id="VBA38351.1"/>
    </source>
</evidence>
<keyword evidence="2" id="KW-1003">Cell membrane</keyword>
<feature type="domain" description="Glycosyltransferase 2-like" evidence="10">
    <location>
        <begin position="46"/>
        <end position="140"/>
    </location>
</feature>
<comment type="similarity">
    <text evidence="8">Belongs to the glycosyltransferase 2 family. CrtQ subfamily.</text>
</comment>
<name>A0A498PZ90_9MYCO</name>
<reference evidence="11 12" key="1">
    <citation type="submission" date="2018-09" db="EMBL/GenBank/DDBJ databases">
        <authorList>
            <person name="Tagini F."/>
        </authorList>
    </citation>
    <scope>NUCLEOTIDE SEQUENCE [LARGE SCALE GENOMIC DNA]</scope>
    <source>
        <strain evidence="11 12">MK136</strain>
    </source>
</reference>
<dbReference type="OrthoDB" id="5243838at2"/>
<keyword evidence="12" id="KW-1185">Reference proteome</keyword>
<dbReference type="Proteomes" id="UP000273307">
    <property type="component" value="Unassembled WGS sequence"/>
</dbReference>
<evidence type="ECO:0000256" key="1">
    <source>
        <dbReference type="ARBA" id="ARBA00004236"/>
    </source>
</evidence>
<keyword evidence="3" id="KW-0328">Glycosyltransferase</keyword>
<dbReference type="GO" id="GO:0005886">
    <property type="term" value="C:plasma membrane"/>
    <property type="evidence" value="ECO:0007669"/>
    <property type="project" value="UniProtKB-SubCell"/>
</dbReference>
<dbReference type="Pfam" id="PF00535">
    <property type="entry name" value="Glycos_transf_2"/>
    <property type="match status" value="1"/>
</dbReference>
<dbReference type="GO" id="GO:0016757">
    <property type="term" value="F:glycosyltransferase activity"/>
    <property type="evidence" value="ECO:0007669"/>
    <property type="project" value="UniProtKB-KW"/>
</dbReference>
<dbReference type="InterPro" id="IPR001173">
    <property type="entry name" value="Glyco_trans_2-like"/>
</dbReference>
<comment type="pathway">
    <text evidence="7">Carotenoid biosynthesis; staphyloxanthin biosynthesis; staphyloxanthin from farnesyl diphosphate: step 4/5.</text>
</comment>
<dbReference type="InterPro" id="IPR029044">
    <property type="entry name" value="Nucleotide-diphossugar_trans"/>
</dbReference>
<organism evidence="11 12">
    <name type="scientific">Mycobacterium attenuatum</name>
    <dbReference type="NCBI Taxonomy" id="2341086"/>
    <lineage>
        <taxon>Bacteria</taxon>
        <taxon>Bacillati</taxon>
        <taxon>Actinomycetota</taxon>
        <taxon>Actinomycetes</taxon>
        <taxon>Mycobacteriales</taxon>
        <taxon>Mycobacteriaceae</taxon>
        <taxon>Mycobacterium</taxon>
    </lineage>
</organism>
<dbReference type="Gene3D" id="3.90.550.10">
    <property type="entry name" value="Spore Coat Polysaccharide Biosynthesis Protein SpsA, Chain A"/>
    <property type="match status" value="1"/>
</dbReference>
<accession>A0A498PZ90</accession>
<evidence type="ECO:0000256" key="2">
    <source>
        <dbReference type="ARBA" id="ARBA00022475"/>
    </source>
</evidence>
<evidence type="ECO:0000259" key="10">
    <source>
        <dbReference type="Pfam" id="PF00535"/>
    </source>
</evidence>
<dbReference type="SUPFAM" id="SSF53448">
    <property type="entry name" value="Nucleotide-diphospho-sugar transferases"/>
    <property type="match status" value="1"/>
</dbReference>
<evidence type="ECO:0000256" key="7">
    <source>
        <dbReference type="ARBA" id="ARBA00037904"/>
    </source>
</evidence>
<dbReference type="RefSeq" id="WP_122525448.1">
    <property type="nucleotide sequence ID" value="NZ_UPHP01000057.1"/>
</dbReference>
<dbReference type="EMBL" id="UPHP01000057">
    <property type="protein sequence ID" value="VBA38351.1"/>
    <property type="molecule type" value="Genomic_DNA"/>
</dbReference>
<gene>
    <name evidence="11" type="ORF">LAUMK136_02417</name>
</gene>
<evidence type="ECO:0000256" key="8">
    <source>
        <dbReference type="ARBA" id="ARBA00038120"/>
    </source>
</evidence>
<evidence type="ECO:0000256" key="6">
    <source>
        <dbReference type="ARBA" id="ARBA00037281"/>
    </source>
</evidence>
<dbReference type="PANTHER" id="PTHR43646:SF2">
    <property type="entry name" value="GLYCOSYLTRANSFERASE 2-LIKE DOMAIN-CONTAINING PROTEIN"/>
    <property type="match status" value="1"/>
</dbReference>
<sequence>MTKDRYLLHPNLIGLIPLGHSLTTRLLSRRIDETLTDDPAKDPRLSVVIRVFNEAAKLEKLFEDIDEQQYASEIEVIVVDNGSSDRSPEVAKHYGAELVRLAQSDFTYPKSLNLGVEAASHAVVFVTVAHVRLSSGYNLHAGARHFGKSKDVAGAYGVVLPNEGASFVERWGALTGMNQWLARAARPARRTGPGLLSATGAMISKAAWQELGGFDNRYQAGGEDTALGKLMLKSGYRIIQEPALTVHHSHGLGIKDSVKQGIHQLQILGEPKEFDKKKLLARRPDLRAGEPVPDS</sequence>
<comment type="subcellular location">
    <subcellularLocation>
        <location evidence="1">Cell membrane</location>
    </subcellularLocation>
</comment>
<evidence type="ECO:0000256" key="5">
    <source>
        <dbReference type="ARBA" id="ARBA00023136"/>
    </source>
</evidence>
<dbReference type="AlphaFoldDB" id="A0A498PZ90"/>
<proteinExistence type="inferred from homology"/>